<name>A0A1Y5S884_9PROT</name>
<dbReference type="OrthoDB" id="9805228at2"/>
<dbReference type="InParanoid" id="A0A1Y5S884"/>
<dbReference type="Gene3D" id="3.30.530.20">
    <property type="match status" value="1"/>
</dbReference>
<dbReference type="EMBL" id="FWFR01000001">
    <property type="protein sequence ID" value="SLN34574.1"/>
    <property type="molecule type" value="Genomic_DNA"/>
</dbReference>
<gene>
    <name evidence="3" type="ORF">OCH7691_01343</name>
</gene>
<dbReference type="AlphaFoldDB" id="A0A1Y5S884"/>
<dbReference type="Proteomes" id="UP000193200">
    <property type="component" value="Unassembled WGS sequence"/>
</dbReference>
<dbReference type="Pfam" id="PF08327">
    <property type="entry name" value="AHSA1"/>
    <property type="match status" value="1"/>
</dbReference>
<dbReference type="SUPFAM" id="SSF55961">
    <property type="entry name" value="Bet v1-like"/>
    <property type="match status" value="1"/>
</dbReference>
<keyword evidence="4" id="KW-1185">Reference proteome</keyword>
<dbReference type="CDD" id="cd08896">
    <property type="entry name" value="SRPBCC_CalC_Aha1-like_3"/>
    <property type="match status" value="1"/>
</dbReference>
<sequence>MTNKAENMAEGRLDLVLSREIDVPRALVWKAWTEPEHLVRWFAPKPFTTAECEVDLRPGGRFRTVMKAPDGAEFGGDGCILEVVPERRLVFTDTLLPGFRPSPEPFFTAIVEMEDSAGGTRYTATALHKDDADRERHEAMGFHDGWSTCLDQLVALVRDMQEGPK</sequence>
<evidence type="ECO:0000256" key="1">
    <source>
        <dbReference type="ARBA" id="ARBA00006817"/>
    </source>
</evidence>
<evidence type="ECO:0000313" key="3">
    <source>
        <dbReference type="EMBL" id="SLN34574.1"/>
    </source>
</evidence>
<feature type="domain" description="Activator of Hsp90 ATPase homologue 1/2-like C-terminal" evidence="2">
    <location>
        <begin position="22"/>
        <end position="157"/>
    </location>
</feature>
<dbReference type="InterPro" id="IPR013538">
    <property type="entry name" value="ASHA1/2-like_C"/>
</dbReference>
<proteinExistence type="inferred from homology"/>
<accession>A0A1Y5S884</accession>
<comment type="similarity">
    <text evidence="1">Belongs to the AHA1 family.</text>
</comment>
<dbReference type="InterPro" id="IPR023393">
    <property type="entry name" value="START-like_dom_sf"/>
</dbReference>
<organism evidence="3 4">
    <name type="scientific">Oceanibacterium hippocampi</name>
    <dbReference type="NCBI Taxonomy" id="745714"/>
    <lineage>
        <taxon>Bacteria</taxon>
        <taxon>Pseudomonadati</taxon>
        <taxon>Pseudomonadota</taxon>
        <taxon>Alphaproteobacteria</taxon>
        <taxon>Sneathiellales</taxon>
        <taxon>Sneathiellaceae</taxon>
        <taxon>Oceanibacterium</taxon>
    </lineage>
</organism>
<dbReference type="RefSeq" id="WP_085882568.1">
    <property type="nucleotide sequence ID" value="NZ_FWFR01000001.1"/>
</dbReference>
<reference evidence="3 4" key="1">
    <citation type="submission" date="2017-03" db="EMBL/GenBank/DDBJ databases">
        <authorList>
            <person name="Afonso C.L."/>
            <person name="Miller P.J."/>
            <person name="Scott M.A."/>
            <person name="Spackman E."/>
            <person name="Goraichik I."/>
            <person name="Dimitrov K.M."/>
            <person name="Suarez D.L."/>
            <person name="Swayne D.E."/>
        </authorList>
    </citation>
    <scope>NUCLEOTIDE SEQUENCE [LARGE SCALE GENOMIC DNA]</scope>
    <source>
        <strain evidence="3 4">CECT 7691</strain>
    </source>
</reference>
<evidence type="ECO:0000259" key="2">
    <source>
        <dbReference type="Pfam" id="PF08327"/>
    </source>
</evidence>
<evidence type="ECO:0000313" key="4">
    <source>
        <dbReference type="Proteomes" id="UP000193200"/>
    </source>
</evidence>
<protein>
    <recommendedName>
        <fullName evidence="2">Activator of Hsp90 ATPase homologue 1/2-like C-terminal domain-containing protein</fullName>
    </recommendedName>
</protein>